<keyword evidence="4" id="KW-0444">Lipid biosynthesis</keyword>
<dbReference type="Gene3D" id="3.10.129.10">
    <property type="entry name" value="Hotdog Thioesterase"/>
    <property type="match status" value="1"/>
</dbReference>
<dbReference type="HAMAP" id="MF_00406">
    <property type="entry name" value="FabZ"/>
    <property type="match status" value="1"/>
</dbReference>
<dbReference type="GO" id="GO:0016020">
    <property type="term" value="C:membrane"/>
    <property type="evidence" value="ECO:0007669"/>
    <property type="project" value="GOC"/>
</dbReference>
<proteinExistence type="inferred from homology"/>
<evidence type="ECO:0000256" key="1">
    <source>
        <dbReference type="ARBA" id="ARBA00004496"/>
    </source>
</evidence>
<evidence type="ECO:0000256" key="8">
    <source>
        <dbReference type="ARBA" id="ARBA00025049"/>
    </source>
</evidence>
<sequence length="241" mass="25631">MRAFLFYLPVYLLVIAPLATLAFTVGSPPPSAPPPGSSLCGQQPLNGAEVSKTCSPVARRRLSATQLSGAAQEPSSASAWRGAKTISALTESTASPVFDVEKIKEILPHRFPFLLVDKVLEFEPGKRAVGVKQVTANEDQFNGHFPSRAILPGVLQVEALAQLAGIVALQPPISDGKGTFFFAGVDGVKWKKPVVPGDTLVMEVELTTWKEKFGIAKATGKAYVDGKIAVEVAEMTFALAR</sequence>
<feature type="chain" id="PRO_5012316018" description="3-hydroxyacyl-[acyl-carrier-protein] dehydratase" evidence="9">
    <location>
        <begin position="27"/>
        <end position="241"/>
    </location>
</feature>
<dbReference type="InterPro" id="IPR010084">
    <property type="entry name" value="FabZ"/>
</dbReference>
<keyword evidence="9" id="KW-0732">Signal</keyword>
<evidence type="ECO:0000256" key="9">
    <source>
        <dbReference type="SAM" id="SignalP"/>
    </source>
</evidence>
<keyword evidence="3" id="KW-0963">Cytoplasm</keyword>
<evidence type="ECO:0000256" key="2">
    <source>
        <dbReference type="ARBA" id="ARBA00013167"/>
    </source>
</evidence>
<dbReference type="SUPFAM" id="SSF54637">
    <property type="entry name" value="Thioesterase/thiol ester dehydrase-isomerase"/>
    <property type="match status" value="1"/>
</dbReference>
<keyword evidence="7" id="KW-0456">Lyase</keyword>
<keyword evidence="6" id="KW-0443">Lipid metabolism</keyword>
<dbReference type="EC" id="4.2.1.59" evidence="2"/>
<protein>
    <recommendedName>
        <fullName evidence="2">3-hydroxyacyl-[acyl-carrier-protein] dehydratase</fullName>
        <ecNumber evidence="2">4.2.1.59</ecNumber>
    </recommendedName>
</protein>
<dbReference type="NCBIfam" id="TIGR01750">
    <property type="entry name" value="fabZ"/>
    <property type="match status" value="1"/>
</dbReference>
<dbReference type="GO" id="GO:0005737">
    <property type="term" value="C:cytoplasm"/>
    <property type="evidence" value="ECO:0007669"/>
    <property type="project" value="UniProtKB-SubCell"/>
</dbReference>
<dbReference type="AlphaFoldDB" id="A0A2C6LCS2"/>
<organism evidence="10 11">
    <name type="scientific">Cystoisospora suis</name>
    <dbReference type="NCBI Taxonomy" id="483139"/>
    <lineage>
        <taxon>Eukaryota</taxon>
        <taxon>Sar</taxon>
        <taxon>Alveolata</taxon>
        <taxon>Apicomplexa</taxon>
        <taxon>Conoidasida</taxon>
        <taxon>Coccidia</taxon>
        <taxon>Eucoccidiorida</taxon>
        <taxon>Eimeriorina</taxon>
        <taxon>Sarcocystidae</taxon>
        <taxon>Cystoisospora</taxon>
    </lineage>
</organism>
<name>A0A2C6LCS2_9APIC</name>
<dbReference type="VEuPathDB" id="ToxoDB:CSUI_001485"/>
<feature type="signal peptide" evidence="9">
    <location>
        <begin position="1"/>
        <end position="26"/>
    </location>
</feature>
<evidence type="ECO:0000313" key="10">
    <source>
        <dbReference type="EMBL" id="PHJ24656.1"/>
    </source>
</evidence>
<evidence type="ECO:0000313" key="11">
    <source>
        <dbReference type="Proteomes" id="UP000221165"/>
    </source>
</evidence>
<reference evidence="10 11" key="1">
    <citation type="journal article" date="2017" name="Int. J. Parasitol.">
        <title>The genome of the protozoan parasite Cystoisospora suis and a reverse vaccinology approach to identify vaccine candidates.</title>
        <authorList>
            <person name="Palmieri N."/>
            <person name="Shrestha A."/>
            <person name="Ruttkowski B."/>
            <person name="Beck T."/>
            <person name="Vogl C."/>
            <person name="Tomley F."/>
            <person name="Blake D.P."/>
            <person name="Joachim A."/>
        </authorList>
    </citation>
    <scope>NUCLEOTIDE SEQUENCE [LARGE SCALE GENOMIC DNA]</scope>
    <source>
        <strain evidence="10 11">Wien I</strain>
    </source>
</reference>
<dbReference type="EMBL" id="MIGC01000595">
    <property type="protein sequence ID" value="PHJ24656.1"/>
    <property type="molecule type" value="Genomic_DNA"/>
</dbReference>
<evidence type="ECO:0000256" key="3">
    <source>
        <dbReference type="ARBA" id="ARBA00022490"/>
    </source>
</evidence>
<dbReference type="OrthoDB" id="4155at2759"/>
<gene>
    <name evidence="10" type="ORF">CSUI_001485</name>
</gene>
<comment type="subcellular location">
    <subcellularLocation>
        <location evidence="1">Cytoplasm</location>
    </subcellularLocation>
</comment>
<comment type="caution">
    <text evidence="10">The sequence shown here is derived from an EMBL/GenBank/DDBJ whole genome shotgun (WGS) entry which is preliminary data.</text>
</comment>
<evidence type="ECO:0000256" key="4">
    <source>
        <dbReference type="ARBA" id="ARBA00022516"/>
    </source>
</evidence>
<dbReference type="Proteomes" id="UP000221165">
    <property type="component" value="Unassembled WGS sequence"/>
</dbReference>
<dbReference type="FunFam" id="3.10.129.10:FF:000001">
    <property type="entry name" value="3-hydroxyacyl-[acyl-carrier-protein] dehydratase FabZ"/>
    <property type="match status" value="1"/>
</dbReference>
<dbReference type="Pfam" id="PF07977">
    <property type="entry name" value="FabA"/>
    <property type="match status" value="1"/>
</dbReference>
<keyword evidence="5" id="KW-0441">Lipid A biosynthesis</keyword>
<dbReference type="InterPro" id="IPR013114">
    <property type="entry name" value="FabA_FabZ"/>
</dbReference>
<dbReference type="GO" id="GO:0019171">
    <property type="term" value="F:(3R)-hydroxyacyl-[acyl-carrier-protein] dehydratase activity"/>
    <property type="evidence" value="ECO:0007669"/>
    <property type="project" value="UniProtKB-EC"/>
</dbReference>
<evidence type="ECO:0000256" key="7">
    <source>
        <dbReference type="ARBA" id="ARBA00023239"/>
    </source>
</evidence>
<dbReference type="GO" id="GO:0009245">
    <property type="term" value="P:lipid A biosynthetic process"/>
    <property type="evidence" value="ECO:0007669"/>
    <property type="project" value="UniProtKB-KW"/>
</dbReference>
<keyword evidence="11" id="KW-1185">Reference proteome</keyword>
<dbReference type="PANTHER" id="PTHR30272">
    <property type="entry name" value="3-HYDROXYACYL-[ACYL-CARRIER-PROTEIN] DEHYDRATASE"/>
    <property type="match status" value="1"/>
</dbReference>
<dbReference type="RefSeq" id="XP_067926328.1">
    <property type="nucleotide sequence ID" value="XM_068061691.1"/>
</dbReference>
<evidence type="ECO:0000256" key="6">
    <source>
        <dbReference type="ARBA" id="ARBA00023098"/>
    </source>
</evidence>
<evidence type="ECO:0000256" key="5">
    <source>
        <dbReference type="ARBA" id="ARBA00022556"/>
    </source>
</evidence>
<dbReference type="CDD" id="cd01288">
    <property type="entry name" value="FabZ"/>
    <property type="match status" value="1"/>
</dbReference>
<dbReference type="PANTHER" id="PTHR30272:SF1">
    <property type="entry name" value="3-HYDROXYACYL-[ACYL-CARRIER-PROTEIN] DEHYDRATASE"/>
    <property type="match status" value="1"/>
</dbReference>
<comment type="function">
    <text evidence="8">Involved in unsaturated fatty acids biosynthesis. Catalyzes the dehydration of short chain beta-hydroxyacyl-ACPs and long chain saturated and unsaturated beta-hydroxyacyl-ACPs.</text>
</comment>
<dbReference type="GeneID" id="94424902"/>
<dbReference type="InterPro" id="IPR029069">
    <property type="entry name" value="HotDog_dom_sf"/>
</dbReference>
<dbReference type="GO" id="GO:0006633">
    <property type="term" value="P:fatty acid biosynthetic process"/>
    <property type="evidence" value="ECO:0007669"/>
    <property type="project" value="InterPro"/>
</dbReference>
<accession>A0A2C6LCS2</accession>
<dbReference type="NCBIfam" id="NF000582">
    <property type="entry name" value="PRK00006.1"/>
    <property type="match status" value="1"/>
</dbReference>